<evidence type="ECO:0000313" key="3">
    <source>
        <dbReference type="Proteomes" id="UP000790347"/>
    </source>
</evidence>
<sequence>MNVATCGSSLMCLKKILTCTRASVNFVRCANSSLVYTSGYWVRSKLRSNSSNCSAVNVVRERRCLRFNGMPGSDSHSDSSSLRTGEKK</sequence>
<dbReference type="Proteomes" id="UP000790347">
    <property type="component" value="Unassembled WGS sequence"/>
</dbReference>
<organism evidence="2 3">
    <name type="scientific">Dermatophagoides farinae</name>
    <name type="common">American house dust mite</name>
    <dbReference type="NCBI Taxonomy" id="6954"/>
    <lineage>
        <taxon>Eukaryota</taxon>
        <taxon>Metazoa</taxon>
        <taxon>Ecdysozoa</taxon>
        <taxon>Arthropoda</taxon>
        <taxon>Chelicerata</taxon>
        <taxon>Arachnida</taxon>
        <taxon>Acari</taxon>
        <taxon>Acariformes</taxon>
        <taxon>Sarcoptiformes</taxon>
        <taxon>Astigmata</taxon>
        <taxon>Psoroptidia</taxon>
        <taxon>Analgoidea</taxon>
        <taxon>Pyroglyphidae</taxon>
        <taxon>Dermatophagoidinae</taxon>
        <taxon>Dermatophagoides</taxon>
    </lineage>
</organism>
<accession>A0A922KX80</accession>
<feature type="region of interest" description="Disordered" evidence="1">
    <location>
        <begin position="68"/>
        <end position="88"/>
    </location>
</feature>
<gene>
    <name evidence="2" type="ORF">DERF_014655</name>
</gene>
<reference evidence="2" key="1">
    <citation type="submission" date="2013-05" db="EMBL/GenBank/DDBJ databases">
        <authorList>
            <person name="Yim A.K.Y."/>
            <person name="Chan T.F."/>
            <person name="Ji K.M."/>
            <person name="Liu X.Y."/>
            <person name="Zhou J.W."/>
            <person name="Li R.Q."/>
            <person name="Yang K.Y."/>
            <person name="Li J."/>
            <person name="Li M."/>
            <person name="Law P.T.W."/>
            <person name="Wu Y.L."/>
            <person name="Cai Z.L."/>
            <person name="Qin H."/>
            <person name="Bao Y."/>
            <person name="Leung R.K.K."/>
            <person name="Ng P.K.S."/>
            <person name="Zou J."/>
            <person name="Zhong X.J."/>
            <person name="Ran P.X."/>
            <person name="Zhong N.S."/>
            <person name="Liu Z.G."/>
            <person name="Tsui S.K.W."/>
        </authorList>
    </citation>
    <scope>NUCLEOTIDE SEQUENCE</scope>
    <source>
        <strain evidence="2">Derf</strain>
        <tissue evidence="2">Whole organism</tissue>
    </source>
</reference>
<dbReference type="AlphaFoldDB" id="A0A922KX80"/>
<evidence type="ECO:0000313" key="2">
    <source>
        <dbReference type="EMBL" id="KAH9493930.1"/>
    </source>
</evidence>
<evidence type="ECO:0000256" key="1">
    <source>
        <dbReference type="SAM" id="MobiDB-lite"/>
    </source>
</evidence>
<comment type="caution">
    <text evidence="2">The sequence shown here is derived from an EMBL/GenBank/DDBJ whole genome shotgun (WGS) entry which is preliminary data.</text>
</comment>
<reference evidence="2" key="2">
    <citation type="journal article" date="2022" name="Res Sq">
        <title>Comparative Genomics Reveals Insights into the Divergent Evolution of Astigmatic Mites and Household Pest Adaptations.</title>
        <authorList>
            <person name="Xiong Q."/>
            <person name="Wan A.T.-Y."/>
            <person name="Liu X.-Y."/>
            <person name="Fung C.S.-H."/>
            <person name="Xiao X."/>
            <person name="Malainual N."/>
            <person name="Hou J."/>
            <person name="Wang L."/>
            <person name="Wang M."/>
            <person name="Yang K."/>
            <person name="Cui Y."/>
            <person name="Leung E."/>
            <person name="Nong W."/>
            <person name="Shin S.-K."/>
            <person name="Au S."/>
            <person name="Jeong K.Y."/>
            <person name="Chew F.T."/>
            <person name="Hui J."/>
            <person name="Leung T.F."/>
            <person name="Tungtrongchitr A."/>
            <person name="Zhong N."/>
            <person name="Liu Z."/>
            <person name="Tsui S."/>
        </authorList>
    </citation>
    <scope>NUCLEOTIDE SEQUENCE</scope>
    <source>
        <strain evidence="2">Derf</strain>
        <tissue evidence="2">Whole organism</tissue>
    </source>
</reference>
<protein>
    <submittedName>
        <fullName evidence="2">Uncharacterized protein</fullName>
    </submittedName>
</protein>
<proteinExistence type="predicted"/>
<keyword evidence="3" id="KW-1185">Reference proteome</keyword>
<name>A0A922KX80_DERFA</name>
<dbReference type="EMBL" id="ASGP02000008">
    <property type="protein sequence ID" value="KAH9493930.1"/>
    <property type="molecule type" value="Genomic_DNA"/>
</dbReference>